<feature type="non-terminal residue" evidence="1">
    <location>
        <position position="1"/>
    </location>
</feature>
<protein>
    <recommendedName>
        <fullName evidence="2">Alcohol dehydrogenase-like C-terminal domain-containing protein</fullName>
    </recommendedName>
</protein>
<organism evidence="1">
    <name type="scientific">marine sediment metagenome</name>
    <dbReference type="NCBI Taxonomy" id="412755"/>
    <lineage>
        <taxon>unclassified sequences</taxon>
        <taxon>metagenomes</taxon>
        <taxon>ecological metagenomes</taxon>
    </lineage>
</organism>
<dbReference type="AlphaFoldDB" id="A0A0F9G278"/>
<gene>
    <name evidence="1" type="ORF">LCGC14_1963500</name>
</gene>
<comment type="caution">
    <text evidence="1">The sequence shown here is derived from an EMBL/GenBank/DDBJ whole genome shotgun (WGS) entry which is preliminary data.</text>
</comment>
<name>A0A0F9G278_9ZZZZ</name>
<evidence type="ECO:0008006" key="2">
    <source>
        <dbReference type="Google" id="ProtNLM"/>
    </source>
</evidence>
<evidence type="ECO:0000313" key="1">
    <source>
        <dbReference type="EMBL" id="KKL84556.1"/>
    </source>
</evidence>
<dbReference type="Gene3D" id="3.90.180.10">
    <property type="entry name" value="Medium-chain alcohol dehydrogenases, catalytic domain"/>
    <property type="match status" value="1"/>
</dbReference>
<sequence>GYVRWTEGRNVGHFVDMIASGAINVAGLITHRLPVEQAPQIYEQLLDPEDRYAATGIVFLYDPAGEATRGPDGR</sequence>
<accession>A0A0F9G278</accession>
<dbReference type="EMBL" id="LAZR01021667">
    <property type="protein sequence ID" value="KKL84556.1"/>
    <property type="molecule type" value="Genomic_DNA"/>
</dbReference>
<reference evidence="1" key="1">
    <citation type="journal article" date="2015" name="Nature">
        <title>Complex archaea that bridge the gap between prokaryotes and eukaryotes.</title>
        <authorList>
            <person name="Spang A."/>
            <person name="Saw J.H."/>
            <person name="Jorgensen S.L."/>
            <person name="Zaremba-Niedzwiedzka K."/>
            <person name="Martijn J."/>
            <person name="Lind A.E."/>
            <person name="van Eijk R."/>
            <person name="Schleper C."/>
            <person name="Guy L."/>
            <person name="Ettema T.J."/>
        </authorList>
    </citation>
    <scope>NUCLEOTIDE SEQUENCE</scope>
</reference>
<proteinExistence type="predicted"/>